<protein>
    <submittedName>
        <fullName evidence="2">Uncharacterized protein</fullName>
    </submittedName>
</protein>
<sequence>MAEAKEYVRKYKMEVLFEGKLDAQYCLEGMRCLQMKPVTTITQNNELTVTNEWEGIIGRTLRIVCINCRLGMDYLGGCAIIGRSGNEMFIYNLQNNFWTITWILEDEVFVEKD</sequence>
<name>A0A915DI21_9BILA</name>
<proteinExistence type="predicted"/>
<reference evidence="2" key="1">
    <citation type="submission" date="2022-11" db="UniProtKB">
        <authorList>
            <consortium name="WormBaseParasite"/>
        </authorList>
    </citation>
    <scope>IDENTIFICATION</scope>
</reference>
<dbReference type="WBParaSite" id="jg19708">
    <property type="protein sequence ID" value="jg19708"/>
    <property type="gene ID" value="jg19708"/>
</dbReference>
<accession>A0A915DI21</accession>
<dbReference type="Proteomes" id="UP000887574">
    <property type="component" value="Unplaced"/>
</dbReference>
<evidence type="ECO:0000313" key="2">
    <source>
        <dbReference type="WBParaSite" id="jg19708"/>
    </source>
</evidence>
<organism evidence="1 2">
    <name type="scientific">Ditylenchus dipsaci</name>
    <dbReference type="NCBI Taxonomy" id="166011"/>
    <lineage>
        <taxon>Eukaryota</taxon>
        <taxon>Metazoa</taxon>
        <taxon>Ecdysozoa</taxon>
        <taxon>Nematoda</taxon>
        <taxon>Chromadorea</taxon>
        <taxon>Rhabditida</taxon>
        <taxon>Tylenchina</taxon>
        <taxon>Tylenchomorpha</taxon>
        <taxon>Sphaerularioidea</taxon>
        <taxon>Anguinidae</taxon>
        <taxon>Anguininae</taxon>
        <taxon>Ditylenchus</taxon>
    </lineage>
</organism>
<evidence type="ECO:0000313" key="1">
    <source>
        <dbReference type="Proteomes" id="UP000887574"/>
    </source>
</evidence>
<keyword evidence="1" id="KW-1185">Reference proteome</keyword>
<dbReference type="AlphaFoldDB" id="A0A915DI21"/>